<reference evidence="2" key="1">
    <citation type="submission" date="2017-12" db="EMBL/GenBank/DDBJ databases">
        <title>Whole genome sequencing of Acidipropionibacterium jensenii strains JS279 and JS280.</title>
        <authorList>
            <person name="Deptula P."/>
            <person name="Laine P."/>
            <person name="Smolander O.-P."/>
            <person name="Paulin L."/>
            <person name="Auvinen P."/>
            <person name="Varmanen P."/>
        </authorList>
    </citation>
    <scope>NUCLEOTIDE SEQUENCE [LARGE SCALE GENOMIC DNA]</scope>
    <source>
        <strain evidence="2">JS280</strain>
    </source>
</reference>
<name>A0A3T0S0Q2_9ACTN</name>
<dbReference type="Proteomes" id="UP000285875">
    <property type="component" value="Chromosome"/>
</dbReference>
<evidence type="ECO:0000313" key="2">
    <source>
        <dbReference type="Proteomes" id="UP000285875"/>
    </source>
</evidence>
<dbReference type="KEGG" id="aji:C0Z10_09450"/>
<proteinExistence type="predicted"/>
<dbReference type="RefSeq" id="WP_097799207.1">
    <property type="nucleotide sequence ID" value="NZ_CP025570.1"/>
</dbReference>
<dbReference type="AlphaFoldDB" id="A0A3T0S0Q2"/>
<dbReference type="EMBL" id="CP025570">
    <property type="protein sequence ID" value="AZZ39940.1"/>
    <property type="molecule type" value="Genomic_DNA"/>
</dbReference>
<accession>A0A3T0S0Q2</accession>
<protein>
    <submittedName>
        <fullName evidence="1">Uncharacterized protein</fullName>
    </submittedName>
</protein>
<evidence type="ECO:0000313" key="1">
    <source>
        <dbReference type="EMBL" id="AZZ39940.1"/>
    </source>
</evidence>
<sequence>MSFTLKEAKWCVVHAMRDELEGRHDIADADWSSVAQMALSPVGPKGDCWAPLSWEEMDAILNGPGRPATETFTDEVNRRAYHMSPDDRIRFAAWLLDVAPGYARLSEQELIAVNKKLDDEAEDAYWETDFGKLHHEANAAYAHRFGEEPLR</sequence>
<organism evidence="1 2">
    <name type="scientific">Acidipropionibacterium jensenii</name>
    <dbReference type="NCBI Taxonomy" id="1749"/>
    <lineage>
        <taxon>Bacteria</taxon>
        <taxon>Bacillati</taxon>
        <taxon>Actinomycetota</taxon>
        <taxon>Actinomycetes</taxon>
        <taxon>Propionibacteriales</taxon>
        <taxon>Propionibacteriaceae</taxon>
        <taxon>Acidipropionibacterium</taxon>
    </lineage>
</organism>
<gene>
    <name evidence="1" type="ORF">C0Z10_09450</name>
</gene>